<dbReference type="PANTHER" id="PTHR30002">
    <property type="entry name" value="EPOXYQUEUOSINE REDUCTASE"/>
    <property type="match status" value="1"/>
</dbReference>
<proteinExistence type="predicted"/>
<evidence type="ECO:0000256" key="6">
    <source>
        <dbReference type="ARBA" id="ARBA00023002"/>
    </source>
</evidence>
<dbReference type="RefSeq" id="WP_055219176.1">
    <property type="nucleotide sequence ID" value="NZ_CZBI01000003.1"/>
</dbReference>
<evidence type="ECO:0000256" key="1">
    <source>
        <dbReference type="ARBA" id="ARBA00022485"/>
    </source>
</evidence>
<gene>
    <name evidence="10" type="primary">queG_2</name>
    <name evidence="10" type="ORF">ERS852557_02608</name>
</gene>
<keyword evidence="8" id="KW-0411">Iron-sulfur</keyword>
<dbReference type="PROSITE" id="PS00198">
    <property type="entry name" value="4FE4S_FER_1"/>
    <property type="match status" value="1"/>
</dbReference>
<keyword evidence="3" id="KW-0819">tRNA processing</keyword>
<evidence type="ECO:0000256" key="4">
    <source>
        <dbReference type="ARBA" id="ARBA00022723"/>
    </source>
</evidence>
<dbReference type="EMBL" id="CZBI01000003">
    <property type="protein sequence ID" value="CUQ06114.1"/>
    <property type="molecule type" value="Genomic_DNA"/>
</dbReference>
<dbReference type="PANTHER" id="PTHR30002:SF4">
    <property type="entry name" value="EPOXYQUEUOSINE REDUCTASE"/>
    <property type="match status" value="1"/>
</dbReference>
<dbReference type="Pfam" id="PF08331">
    <property type="entry name" value="QueG_DUF1730"/>
    <property type="match status" value="1"/>
</dbReference>
<keyword evidence="4" id="KW-0479">Metal-binding</keyword>
<protein>
    <submittedName>
        <fullName evidence="10">(Fe-S)-binding protein</fullName>
        <ecNumber evidence="10">1.1.-.-</ecNumber>
    </submittedName>
</protein>
<feature type="domain" description="4Fe-4S ferredoxin-type" evidence="9">
    <location>
        <begin position="213"/>
        <end position="242"/>
    </location>
</feature>
<keyword evidence="5" id="KW-0671">Queuosine biosynthesis</keyword>
<dbReference type="Gene3D" id="3.30.70.20">
    <property type="match status" value="1"/>
</dbReference>
<keyword evidence="6 10" id="KW-0560">Oxidoreductase</keyword>
<evidence type="ECO:0000259" key="9">
    <source>
        <dbReference type="PROSITE" id="PS51379"/>
    </source>
</evidence>
<dbReference type="GO" id="GO:0052693">
    <property type="term" value="F:epoxyqueuosine reductase activity"/>
    <property type="evidence" value="ECO:0007669"/>
    <property type="project" value="TreeGrafter"/>
</dbReference>
<evidence type="ECO:0000256" key="5">
    <source>
        <dbReference type="ARBA" id="ARBA00022785"/>
    </source>
</evidence>
<dbReference type="InterPro" id="IPR004453">
    <property type="entry name" value="QueG"/>
</dbReference>
<dbReference type="EC" id="1.1.-.-" evidence="10"/>
<dbReference type="GO" id="GO:0046872">
    <property type="term" value="F:metal ion binding"/>
    <property type="evidence" value="ECO:0007669"/>
    <property type="project" value="UniProtKB-KW"/>
</dbReference>
<evidence type="ECO:0000313" key="10">
    <source>
        <dbReference type="EMBL" id="CUQ06114.1"/>
    </source>
</evidence>
<evidence type="ECO:0000256" key="2">
    <source>
        <dbReference type="ARBA" id="ARBA00022490"/>
    </source>
</evidence>
<keyword evidence="7" id="KW-0408">Iron</keyword>
<accession>A0A174T7K2</accession>
<dbReference type="GO" id="GO:0051539">
    <property type="term" value="F:4 iron, 4 sulfur cluster binding"/>
    <property type="evidence" value="ECO:0007669"/>
    <property type="project" value="UniProtKB-KW"/>
</dbReference>
<dbReference type="SUPFAM" id="SSF46548">
    <property type="entry name" value="alpha-helical ferredoxin"/>
    <property type="match status" value="1"/>
</dbReference>
<evidence type="ECO:0000256" key="8">
    <source>
        <dbReference type="ARBA" id="ARBA00023014"/>
    </source>
</evidence>
<reference evidence="10 11" key="1">
    <citation type="submission" date="2015-09" db="EMBL/GenBank/DDBJ databases">
        <authorList>
            <consortium name="Pathogen Informatics"/>
        </authorList>
    </citation>
    <scope>NUCLEOTIDE SEQUENCE [LARGE SCALE GENOMIC DNA]</scope>
    <source>
        <strain evidence="10 11">2789STDY5834945</strain>
    </source>
</reference>
<dbReference type="NCBIfam" id="TIGR00276">
    <property type="entry name" value="tRNA epoxyqueuosine(34) reductase QueG"/>
    <property type="match status" value="1"/>
</dbReference>
<dbReference type="Proteomes" id="UP000095541">
    <property type="component" value="Unassembled WGS sequence"/>
</dbReference>
<dbReference type="InterPro" id="IPR013542">
    <property type="entry name" value="QueG_DUF1730"/>
</dbReference>
<dbReference type="InterPro" id="IPR017900">
    <property type="entry name" value="4Fe4S_Fe_S_CS"/>
</dbReference>
<dbReference type="AlphaFoldDB" id="A0A174T7K2"/>
<sequence length="348" mass="39209">MKKLLSSDRIKAEALRLGFSACGLAPAEAVDETVATAFRQWLADGCQAEMAYMQNYEDKRLDPRLLVEGARTVISVALNYYPAKKLPEGEYQIAWYAYGKDYHDVMKGKLKELFEFIEKEVSFSKETDSTIASTNNIGTYTENYASAPQAPVSQTSASPLQGRIFCDTAPILERYWAWRTGLGWIGKNTQLIIPHAGSCFFLGEIILDREADNYDSPQRNQCGSCTRCLDVCPTKALEAPFRLNSERCLSYLTIEYRGELSLNTGKKMGNKIYGCDECLKACPWNRFATPCRTAEFQPSPSLLSMKKDDWHSLSEEQYKTIFKGSAVKRAKYSGLMRNIQAIHLCKNS</sequence>
<name>A0A174T7K2_BACT4</name>
<keyword evidence="1" id="KW-0004">4Fe-4S</keyword>
<evidence type="ECO:0000256" key="7">
    <source>
        <dbReference type="ARBA" id="ARBA00023004"/>
    </source>
</evidence>
<dbReference type="PROSITE" id="PS51379">
    <property type="entry name" value="4FE4S_FER_2"/>
    <property type="match status" value="1"/>
</dbReference>
<dbReference type="Pfam" id="PF13484">
    <property type="entry name" value="Fer4_16"/>
    <property type="match status" value="1"/>
</dbReference>
<keyword evidence="2" id="KW-0963">Cytoplasm</keyword>
<organism evidence="10 11">
    <name type="scientific">Bacteroides thetaiotaomicron</name>
    <dbReference type="NCBI Taxonomy" id="818"/>
    <lineage>
        <taxon>Bacteria</taxon>
        <taxon>Pseudomonadati</taxon>
        <taxon>Bacteroidota</taxon>
        <taxon>Bacteroidia</taxon>
        <taxon>Bacteroidales</taxon>
        <taxon>Bacteroidaceae</taxon>
        <taxon>Bacteroides</taxon>
    </lineage>
</organism>
<evidence type="ECO:0000313" key="11">
    <source>
        <dbReference type="Proteomes" id="UP000095541"/>
    </source>
</evidence>
<evidence type="ECO:0000256" key="3">
    <source>
        <dbReference type="ARBA" id="ARBA00022694"/>
    </source>
</evidence>
<dbReference type="GO" id="GO:0008616">
    <property type="term" value="P:tRNA queuosine(34) biosynthetic process"/>
    <property type="evidence" value="ECO:0007669"/>
    <property type="project" value="UniProtKB-KW"/>
</dbReference>
<dbReference type="InterPro" id="IPR017896">
    <property type="entry name" value="4Fe4S_Fe-S-bd"/>
</dbReference>